<evidence type="ECO:0000313" key="2">
    <source>
        <dbReference type="EMBL" id="MBR8128558.1"/>
    </source>
</evidence>
<evidence type="ECO:0000313" key="3">
    <source>
        <dbReference type="Proteomes" id="UP000682266"/>
    </source>
</evidence>
<accession>A0AA41JI77</accession>
<dbReference type="Proteomes" id="UP000682266">
    <property type="component" value="Unassembled WGS sequence"/>
</dbReference>
<sequence>MPRFDPLERAISQRYDLIRRNAGRPTTSALLRGRCFGRLGPAAASATHPIALNEIGTAHTWKTQSEFDGQAGFDEGRSLNPNGFLHDRDEAAPWNPM</sequence>
<protein>
    <submittedName>
        <fullName evidence="2">Uncharacterized protein</fullName>
    </submittedName>
</protein>
<comment type="caution">
    <text evidence="2">The sequence shown here is derived from an EMBL/GenBank/DDBJ whole genome shotgun (WGS) entry which is preliminary data.</text>
</comment>
<proteinExistence type="predicted"/>
<name>A0AA41JI77_9BURK</name>
<dbReference type="RefSeq" id="WP_146124565.1">
    <property type="nucleotide sequence ID" value="NZ_CADERF010000008.1"/>
</dbReference>
<organism evidence="2 3">
    <name type="scientific">Burkholderia ambifaria</name>
    <dbReference type="NCBI Taxonomy" id="152480"/>
    <lineage>
        <taxon>Bacteria</taxon>
        <taxon>Pseudomonadati</taxon>
        <taxon>Pseudomonadota</taxon>
        <taxon>Betaproteobacteria</taxon>
        <taxon>Burkholderiales</taxon>
        <taxon>Burkholderiaceae</taxon>
        <taxon>Burkholderia</taxon>
        <taxon>Burkholderia cepacia complex</taxon>
    </lineage>
</organism>
<dbReference type="AlphaFoldDB" id="A0AA41JI77"/>
<gene>
    <name evidence="2" type="ORF">KDW93_06115</name>
</gene>
<dbReference type="EMBL" id="JAGSVG010000004">
    <property type="protein sequence ID" value="MBR8128558.1"/>
    <property type="molecule type" value="Genomic_DNA"/>
</dbReference>
<reference evidence="2" key="1">
    <citation type="submission" date="2021-04" db="EMBL/GenBank/DDBJ databases">
        <title>A collection of bacterial strains from the Burkholderia cepacia Research Laboratory and Repository.</title>
        <authorList>
            <person name="Lipuma J."/>
            <person name="Spilker T."/>
        </authorList>
    </citation>
    <scope>NUCLEOTIDE SEQUENCE</scope>
    <source>
        <strain evidence="2">AU36012</strain>
    </source>
</reference>
<feature type="region of interest" description="Disordered" evidence="1">
    <location>
        <begin position="68"/>
        <end position="97"/>
    </location>
</feature>
<evidence type="ECO:0000256" key="1">
    <source>
        <dbReference type="SAM" id="MobiDB-lite"/>
    </source>
</evidence>